<keyword evidence="4" id="KW-0804">Transcription</keyword>
<evidence type="ECO:0000256" key="5">
    <source>
        <dbReference type="PROSITE-ProRule" id="PRU00335"/>
    </source>
</evidence>
<dbReference type="GO" id="GO:0003700">
    <property type="term" value="F:DNA-binding transcription factor activity"/>
    <property type="evidence" value="ECO:0007669"/>
    <property type="project" value="TreeGrafter"/>
</dbReference>
<dbReference type="Pfam" id="PF00440">
    <property type="entry name" value="TetR_N"/>
    <property type="match status" value="1"/>
</dbReference>
<keyword evidence="2" id="KW-0805">Transcription regulation</keyword>
<dbReference type="InterPro" id="IPR050109">
    <property type="entry name" value="HTH-type_TetR-like_transc_reg"/>
</dbReference>
<dbReference type="SUPFAM" id="SSF48498">
    <property type="entry name" value="Tetracyclin repressor-like, C-terminal domain"/>
    <property type="match status" value="1"/>
</dbReference>
<feature type="DNA-binding region" description="H-T-H motif" evidence="5">
    <location>
        <begin position="36"/>
        <end position="55"/>
    </location>
</feature>
<dbReference type="InterPro" id="IPR001647">
    <property type="entry name" value="HTH_TetR"/>
</dbReference>
<organism evidence="7 8">
    <name type="scientific">Alcaligenes xylosoxydans xylosoxydans</name>
    <name type="common">Achromobacter xylosoxidans</name>
    <dbReference type="NCBI Taxonomy" id="85698"/>
    <lineage>
        <taxon>Bacteria</taxon>
        <taxon>Pseudomonadati</taxon>
        <taxon>Pseudomonadota</taxon>
        <taxon>Betaproteobacteria</taxon>
        <taxon>Burkholderiales</taxon>
        <taxon>Alcaligenaceae</taxon>
        <taxon>Achromobacter</taxon>
    </lineage>
</organism>
<dbReference type="Proteomes" id="UP000060602">
    <property type="component" value="Chromosome"/>
</dbReference>
<dbReference type="EMBL" id="CP014060">
    <property type="protein sequence ID" value="AMG37417.1"/>
    <property type="molecule type" value="Genomic_DNA"/>
</dbReference>
<name>A0A120LHJ2_ALCXX</name>
<accession>A0A120LHJ2</accession>
<dbReference type="InterPro" id="IPR041490">
    <property type="entry name" value="KstR2_TetR_C"/>
</dbReference>
<dbReference type="SUPFAM" id="SSF46689">
    <property type="entry name" value="Homeodomain-like"/>
    <property type="match status" value="1"/>
</dbReference>
<dbReference type="PANTHER" id="PTHR30055:SF175">
    <property type="entry name" value="HTH-TYPE TRANSCRIPTIONAL REPRESSOR KSTR2"/>
    <property type="match status" value="1"/>
</dbReference>
<proteinExistence type="predicted"/>
<dbReference type="RefSeq" id="WP_061072568.1">
    <property type="nucleotide sequence ID" value="NZ_CP014060.2"/>
</dbReference>
<protein>
    <submittedName>
        <fullName evidence="7">TetR/AcrR family transcriptional regulator</fullName>
    </submittedName>
</protein>
<reference evidence="8" key="1">
    <citation type="submission" date="2015-12" db="EMBL/GenBank/DDBJ databases">
        <title>FDA dAtabase for Regulatory Grade micrObial Sequences (FDA-ARGOS): Supporting development and validation of Infectious Disease Dx tests.</title>
        <authorList>
            <person name="Case J."/>
            <person name="Tallon L."/>
            <person name="Sadzewicz L."/>
            <person name="Sengamalay N."/>
            <person name="Ott S."/>
            <person name="Godinez A."/>
            <person name="Nagaraj S."/>
            <person name="Nadendla S."/>
            <person name="Sichtig H."/>
        </authorList>
    </citation>
    <scope>NUCLEOTIDE SEQUENCE [LARGE SCALE GENOMIC DNA]</scope>
    <source>
        <strain evidence="8">FDAARGOS_147</strain>
    </source>
</reference>
<dbReference type="PRINTS" id="PR00455">
    <property type="entry name" value="HTHTETR"/>
</dbReference>
<evidence type="ECO:0000313" key="7">
    <source>
        <dbReference type="EMBL" id="AMG37417.1"/>
    </source>
</evidence>
<dbReference type="PROSITE" id="PS50977">
    <property type="entry name" value="HTH_TETR_2"/>
    <property type="match status" value="1"/>
</dbReference>
<dbReference type="Gene3D" id="1.10.10.60">
    <property type="entry name" value="Homeodomain-like"/>
    <property type="match status" value="1"/>
</dbReference>
<evidence type="ECO:0000256" key="4">
    <source>
        <dbReference type="ARBA" id="ARBA00023163"/>
    </source>
</evidence>
<evidence type="ECO:0000256" key="3">
    <source>
        <dbReference type="ARBA" id="ARBA00023125"/>
    </source>
</evidence>
<dbReference type="Gene3D" id="1.10.357.10">
    <property type="entry name" value="Tetracycline Repressor, domain 2"/>
    <property type="match status" value="1"/>
</dbReference>
<dbReference type="InterPro" id="IPR009057">
    <property type="entry name" value="Homeodomain-like_sf"/>
</dbReference>
<dbReference type="InterPro" id="IPR036271">
    <property type="entry name" value="Tet_transcr_reg_TetR-rel_C_sf"/>
</dbReference>
<keyword evidence="1" id="KW-0678">Repressor</keyword>
<evidence type="ECO:0000313" key="8">
    <source>
        <dbReference type="Proteomes" id="UP000060602"/>
    </source>
</evidence>
<feature type="domain" description="HTH tetR-type" evidence="6">
    <location>
        <begin position="13"/>
        <end position="73"/>
    </location>
</feature>
<evidence type="ECO:0000259" key="6">
    <source>
        <dbReference type="PROSITE" id="PS50977"/>
    </source>
</evidence>
<sequence length="240" mass="26522">MTEPSTKGTLKGEALRSAILDAAATLFIERGTGGTSIQDIAETLGLSRTAVYYYFKSKDAILRALTEEVLNTARKLAGETVARDDLDPVQALGALVARHADLILSRPAEFRVADRTEGDMTPKQRAALQAARRSLLENFSTVIEKGVRDGQFRMVDPHIAAVSLIGMCNWSAWWYKPDGRLSRAEVSAIMADMAVRSLLRDEARRPRSPDVSESLRLLREDLAYLEKLVLPDAPADREPR</sequence>
<dbReference type="Pfam" id="PF17932">
    <property type="entry name" value="TetR_C_24"/>
    <property type="match status" value="1"/>
</dbReference>
<dbReference type="PANTHER" id="PTHR30055">
    <property type="entry name" value="HTH-TYPE TRANSCRIPTIONAL REGULATOR RUTR"/>
    <property type="match status" value="1"/>
</dbReference>
<dbReference type="GO" id="GO:0000976">
    <property type="term" value="F:transcription cis-regulatory region binding"/>
    <property type="evidence" value="ECO:0007669"/>
    <property type="project" value="TreeGrafter"/>
</dbReference>
<dbReference type="AlphaFoldDB" id="A0A120LHJ2"/>
<keyword evidence="3 5" id="KW-0238">DNA-binding</keyword>
<evidence type="ECO:0000256" key="2">
    <source>
        <dbReference type="ARBA" id="ARBA00023015"/>
    </source>
</evidence>
<evidence type="ECO:0000256" key="1">
    <source>
        <dbReference type="ARBA" id="ARBA00022491"/>
    </source>
</evidence>
<gene>
    <name evidence="7" type="ORF">AL504_16205</name>
</gene>